<name>A0A7J3ZKF6_9CREN</name>
<feature type="binding site" evidence="17">
    <location>
        <position position="188"/>
    </location>
    <ligand>
        <name>FMN</name>
        <dbReference type="ChEBI" id="CHEBI:58210"/>
    </ligand>
</feature>
<keyword evidence="7 17" id="KW-0288">FMN</keyword>
<evidence type="ECO:0000256" key="17">
    <source>
        <dbReference type="HAMAP-Rule" id="MF_01285"/>
    </source>
</evidence>
<keyword evidence="12 17" id="KW-0460">Magnesium</keyword>
<evidence type="ECO:0000256" key="10">
    <source>
        <dbReference type="ARBA" id="ARBA00022741"/>
    </source>
</evidence>
<evidence type="ECO:0000313" key="20">
    <source>
        <dbReference type="EMBL" id="HHQ80605.1"/>
    </source>
</evidence>
<dbReference type="GO" id="GO:0009231">
    <property type="term" value="P:riboflavin biosynthetic process"/>
    <property type="evidence" value="ECO:0007669"/>
    <property type="project" value="InterPro"/>
</dbReference>
<dbReference type="PANTHER" id="PTHR40706">
    <property type="entry name" value="RIBOFLAVIN KINASE"/>
    <property type="match status" value="1"/>
</dbReference>
<evidence type="ECO:0000259" key="19">
    <source>
        <dbReference type="Pfam" id="PF12802"/>
    </source>
</evidence>
<dbReference type="InterPro" id="IPR023470">
    <property type="entry name" value="Riboflavin_kinase_archaeal"/>
</dbReference>
<dbReference type="AlphaFoldDB" id="A0A7J3ZKF6"/>
<comment type="pathway">
    <text evidence="2 17">Cofactor biosynthesis; FMN biosynthesis; FMN from riboflavin (CTP route): step 1/1.</text>
</comment>
<dbReference type="GO" id="GO:0009398">
    <property type="term" value="P:FMN biosynthetic process"/>
    <property type="evidence" value="ECO:0007669"/>
    <property type="project" value="UniProtKB-UniRule"/>
</dbReference>
<protein>
    <recommendedName>
        <fullName evidence="5 17">Riboflavin kinase</fullName>
        <shortName evidence="17">RFK</shortName>
        <ecNumber evidence="4 17">2.7.1.161</ecNumber>
    </recommendedName>
    <alternativeName>
        <fullName evidence="14 17">CTP-dependent riboflavin kinase</fullName>
    </alternativeName>
    <alternativeName>
        <fullName evidence="15 17">CTP:riboflavin 5'-phosphotransferase</fullName>
    </alternativeName>
    <alternativeName>
        <fullName evidence="13 17">Flavokinase</fullName>
    </alternativeName>
</protein>
<keyword evidence="9 17" id="KW-0479">Metal-binding</keyword>
<dbReference type="HAMAP" id="MF_01285">
    <property type="entry name" value="Riboflavin_kinase"/>
    <property type="match status" value="1"/>
</dbReference>
<dbReference type="InterPro" id="IPR036388">
    <property type="entry name" value="WH-like_DNA-bd_sf"/>
</dbReference>
<evidence type="ECO:0000256" key="3">
    <source>
        <dbReference type="ARBA" id="ARBA00006428"/>
    </source>
</evidence>
<keyword evidence="8 17" id="KW-0808">Transferase</keyword>
<dbReference type="InterPro" id="IPR023602">
    <property type="entry name" value="Riboflavin_kinase_CTP-dep"/>
</dbReference>
<reference evidence="20" key="1">
    <citation type="journal article" date="2020" name="mSystems">
        <title>Genome- and Community-Level Interaction Insights into Carbon Utilization and Element Cycling Functions of Hydrothermarchaeota in Hydrothermal Sediment.</title>
        <authorList>
            <person name="Zhou Z."/>
            <person name="Liu Y."/>
            <person name="Xu W."/>
            <person name="Pan J."/>
            <person name="Luo Z.H."/>
            <person name="Li M."/>
        </authorList>
    </citation>
    <scope>NUCLEOTIDE SEQUENCE [LARGE SCALE GENOMIC DNA]</scope>
    <source>
        <strain evidence="20">SpSt-1116</strain>
    </source>
</reference>
<comment type="caution">
    <text evidence="17">Lacks conserved residue(s) required for the propagation of feature annotation.</text>
</comment>
<feature type="domain" description="HTH marR-type" evidence="19">
    <location>
        <begin position="13"/>
        <end position="55"/>
    </location>
</feature>
<dbReference type="Pfam" id="PF12802">
    <property type="entry name" value="MarR_2"/>
    <property type="match status" value="1"/>
</dbReference>
<comment type="similarity">
    <text evidence="3 17">Belongs to the archaeal riboflavin kinase family.</text>
</comment>
<sequence length="236" mass="26510">MDYSEAKLLAFLIIAMGGRRRAWTTQARISRLTGLSQQSVSRVLRKLEERGYITRSITGRGELIEITPLGLERVEGFARLAEAIIESARDKLILEGMVVSGLGEGRYYVGHPYYSAMFERLLGFKPYPGTLNIRLLGESIWKRSLLDLKSELVVPGFKDEKREYGGAKLFPAAVNRYRPAAIVIPERTSHSRNVIEVVAPVCLRSALGLKDGDRVVLEVSLHPERFEKAQRREPVG</sequence>
<keyword evidence="6 17" id="KW-0285">Flavoprotein</keyword>
<dbReference type="GO" id="GO:0000287">
    <property type="term" value="F:magnesium ion binding"/>
    <property type="evidence" value="ECO:0007669"/>
    <property type="project" value="UniProtKB-UniRule"/>
</dbReference>
<feature type="binding site" evidence="17">
    <location>
        <position position="132"/>
    </location>
    <ligand>
        <name>Mg(2+)</name>
        <dbReference type="ChEBI" id="CHEBI:18420"/>
    </ligand>
</feature>
<feature type="binding site" evidence="17">
    <location>
        <begin position="201"/>
        <end position="204"/>
    </location>
    <ligand>
        <name>CDP</name>
        <dbReference type="ChEBI" id="CHEBI:58069"/>
    </ligand>
</feature>
<feature type="binding site" evidence="17">
    <location>
        <begin position="101"/>
        <end position="106"/>
    </location>
    <ligand>
        <name>CDP</name>
        <dbReference type="ChEBI" id="CHEBI:58069"/>
    </ligand>
</feature>
<dbReference type="InterPro" id="IPR036390">
    <property type="entry name" value="WH_DNA-bd_sf"/>
</dbReference>
<dbReference type="InterPro" id="IPR039063">
    <property type="entry name" value="RibK_CTP-dep"/>
</dbReference>
<evidence type="ECO:0000259" key="18">
    <source>
        <dbReference type="Pfam" id="PF01982"/>
    </source>
</evidence>
<dbReference type="Gene3D" id="1.10.10.10">
    <property type="entry name" value="Winged helix-like DNA-binding domain superfamily/Winged helix DNA-binding domain"/>
    <property type="match status" value="1"/>
</dbReference>
<dbReference type="PANTHER" id="PTHR40706:SF1">
    <property type="entry name" value="RIBOFLAVIN KINASE"/>
    <property type="match status" value="1"/>
</dbReference>
<evidence type="ECO:0000256" key="13">
    <source>
        <dbReference type="ARBA" id="ARBA00029789"/>
    </source>
</evidence>
<evidence type="ECO:0000256" key="8">
    <source>
        <dbReference type="ARBA" id="ARBA00022679"/>
    </source>
</evidence>
<comment type="caution">
    <text evidence="20">The sequence shown here is derived from an EMBL/GenBank/DDBJ whole genome shotgun (WGS) entry which is preliminary data.</text>
</comment>
<dbReference type="GO" id="GO:0008531">
    <property type="term" value="F:riboflavin kinase activity"/>
    <property type="evidence" value="ECO:0007669"/>
    <property type="project" value="InterPro"/>
</dbReference>
<dbReference type="GO" id="GO:0003700">
    <property type="term" value="F:DNA-binding transcription factor activity"/>
    <property type="evidence" value="ECO:0007669"/>
    <property type="project" value="InterPro"/>
</dbReference>
<evidence type="ECO:0000256" key="14">
    <source>
        <dbReference type="ARBA" id="ARBA00030544"/>
    </source>
</evidence>
<dbReference type="InterPro" id="IPR023465">
    <property type="entry name" value="Riboflavin_kinase_dom_sf"/>
</dbReference>
<gene>
    <name evidence="17" type="primary">ribK</name>
    <name evidence="20" type="ORF">ENM78_04030</name>
</gene>
<evidence type="ECO:0000256" key="16">
    <source>
        <dbReference type="ARBA" id="ARBA00047857"/>
    </source>
</evidence>
<comment type="cofactor">
    <cofactor evidence="17">
        <name>Mg(2+)</name>
        <dbReference type="ChEBI" id="CHEBI:18420"/>
    </cofactor>
    <text evidence="17">Binds 1 Mg(2+) ion per subunit.</text>
</comment>
<proteinExistence type="inferred from homology"/>
<comment type="function">
    <text evidence="1 17">Catalyzes the CTP-dependent phosphorylation of riboflavin (vitamin B2) to form flavin mononucleotide (FMN).</text>
</comment>
<dbReference type="GO" id="GO:0000166">
    <property type="term" value="F:nucleotide binding"/>
    <property type="evidence" value="ECO:0007669"/>
    <property type="project" value="UniProtKB-UniRule"/>
</dbReference>
<dbReference type="UniPathway" id="UPA00276">
    <property type="reaction ID" value="UER00929"/>
</dbReference>
<feature type="domain" description="Riboflavin kinase" evidence="18">
    <location>
        <begin position="98"/>
        <end position="219"/>
    </location>
</feature>
<feature type="binding site" evidence="17">
    <location>
        <position position="130"/>
    </location>
    <ligand>
        <name>Mg(2+)</name>
        <dbReference type="ChEBI" id="CHEBI:18420"/>
    </ligand>
</feature>
<dbReference type="EMBL" id="DRZC01000057">
    <property type="protein sequence ID" value="HHQ80605.1"/>
    <property type="molecule type" value="Genomic_DNA"/>
</dbReference>
<keyword evidence="11 17" id="KW-0418">Kinase</keyword>
<evidence type="ECO:0000256" key="9">
    <source>
        <dbReference type="ARBA" id="ARBA00022723"/>
    </source>
</evidence>
<keyword evidence="10 17" id="KW-0547">Nucleotide-binding</keyword>
<organism evidence="20">
    <name type="scientific">Fervidicoccus fontis</name>
    <dbReference type="NCBI Taxonomy" id="683846"/>
    <lineage>
        <taxon>Archaea</taxon>
        <taxon>Thermoproteota</taxon>
        <taxon>Thermoprotei</taxon>
        <taxon>Fervidicoccales</taxon>
        <taxon>Fervidicoccaceae</taxon>
        <taxon>Fervidicoccus</taxon>
    </lineage>
</organism>
<evidence type="ECO:0000256" key="12">
    <source>
        <dbReference type="ARBA" id="ARBA00022842"/>
    </source>
</evidence>
<evidence type="ECO:0000256" key="6">
    <source>
        <dbReference type="ARBA" id="ARBA00022630"/>
    </source>
</evidence>
<evidence type="ECO:0000256" key="11">
    <source>
        <dbReference type="ARBA" id="ARBA00022777"/>
    </source>
</evidence>
<dbReference type="SUPFAM" id="SSF46785">
    <property type="entry name" value="Winged helix' DNA-binding domain"/>
    <property type="match status" value="1"/>
</dbReference>
<dbReference type="Pfam" id="PF01982">
    <property type="entry name" value="CTP-dep_RFKase"/>
    <property type="match status" value="1"/>
</dbReference>
<dbReference type="SUPFAM" id="SSF82114">
    <property type="entry name" value="Riboflavin kinase-like"/>
    <property type="match status" value="1"/>
</dbReference>
<accession>A0A7J3ZKF6</accession>
<dbReference type="EC" id="2.7.1.161" evidence="4 17"/>
<evidence type="ECO:0000256" key="1">
    <source>
        <dbReference type="ARBA" id="ARBA00003072"/>
    </source>
</evidence>
<evidence type="ECO:0000256" key="5">
    <source>
        <dbReference type="ARBA" id="ARBA00017394"/>
    </source>
</evidence>
<evidence type="ECO:0000256" key="2">
    <source>
        <dbReference type="ARBA" id="ARBA00005219"/>
    </source>
</evidence>
<dbReference type="InterPro" id="IPR000835">
    <property type="entry name" value="HTH_MarR-typ"/>
</dbReference>
<comment type="catalytic activity">
    <reaction evidence="16 17">
        <text>riboflavin + CTP = CDP + FMN + H(+)</text>
        <dbReference type="Rhea" id="RHEA:25021"/>
        <dbReference type="ChEBI" id="CHEBI:15378"/>
        <dbReference type="ChEBI" id="CHEBI:37563"/>
        <dbReference type="ChEBI" id="CHEBI:57986"/>
        <dbReference type="ChEBI" id="CHEBI:58069"/>
        <dbReference type="ChEBI" id="CHEBI:58210"/>
        <dbReference type="EC" id="2.7.1.161"/>
    </reaction>
</comment>
<feature type="binding site" evidence="17">
    <location>
        <position position="196"/>
    </location>
    <ligand>
        <name>FMN</name>
        <dbReference type="ChEBI" id="CHEBI:58210"/>
    </ligand>
</feature>
<dbReference type="Gene3D" id="2.40.30.30">
    <property type="entry name" value="Riboflavin kinase-like"/>
    <property type="match status" value="1"/>
</dbReference>
<evidence type="ECO:0000256" key="4">
    <source>
        <dbReference type="ARBA" id="ARBA00011987"/>
    </source>
</evidence>
<evidence type="ECO:0000256" key="7">
    <source>
        <dbReference type="ARBA" id="ARBA00022643"/>
    </source>
</evidence>
<evidence type="ECO:0000256" key="15">
    <source>
        <dbReference type="ARBA" id="ARBA00033116"/>
    </source>
</evidence>